<name>A0A1F8CWW6_9BACT</name>
<dbReference type="SUPFAM" id="SSF55811">
    <property type="entry name" value="Nudix"/>
    <property type="match status" value="1"/>
</dbReference>
<dbReference type="Gene3D" id="3.90.79.10">
    <property type="entry name" value="Nucleoside Triphosphate Pyrophosphohydrolase"/>
    <property type="match status" value="1"/>
</dbReference>
<dbReference type="InterPro" id="IPR015797">
    <property type="entry name" value="NUDIX_hydrolase-like_dom_sf"/>
</dbReference>
<dbReference type="InterPro" id="IPR000086">
    <property type="entry name" value="NUDIX_hydrolase_dom"/>
</dbReference>
<dbReference type="PANTHER" id="PTHR43736">
    <property type="entry name" value="ADP-RIBOSE PYROPHOSPHATASE"/>
    <property type="match status" value="1"/>
</dbReference>
<evidence type="ECO:0000313" key="3">
    <source>
        <dbReference type="Proteomes" id="UP000178999"/>
    </source>
</evidence>
<dbReference type="PANTHER" id="PTHR43736:SF1">
    <property type="entry name" value="DIHYDRONEOPTERIN TRIPHOSPHATE DIPHOSPHATASE"/>
    <property type="match status" value="1"/>
</dbReference>
<reference evidence="2 3" key="1">
    <citation type="journal article" date="2016" name="Nat. Commun.">
        <title>Thousands of microbial genomes shed light on interconnected biogeochemical processes in an aquifer system.</title>
        <authorList>
            <person name="Anantharaman K."/>
            <person name="Brown C.T."/>
            <person name="Hug L.A."/>
            <person name="Sharon I."/>
            <person name="Castelle C.J."/>
            <person name="Probst A.J."/>
            <person name="Thomas B.C."/>
            <person name="Singh A."/>
            <person name="Wilkins M.J."/>
            <person name="Karaoz U."/>
            <person name="Brodie E.L."/>
            <person name="Williams K.H."/>
            <person name="Hubbard S.S."/>
            <person name="Banfield J.F."/>
        </authorList>
    </citation>
    <scope>NUCLEOTIDE SEQUENCE [LARGE SCALE GENOMIC DNA]</scope>
</reference>
<comment type="caution">
    <text evidence="2">The sequence shown here is derived from an EMBL/GenBank/DDBJ whole genome shotgun (WGS) entry which is preliminary data.</text>
</comment>
<proteinExistence type="predicted"/>
<evidence type="ECO:0000313" key="2">
    <source>
        <dbReference type="EMBL" id="OGM80025.1"/>
    </source>
</evidence>
<protein>
    <recommendedName>
        <fullName evidence="1">Nudix hydrolase domain-containing protein</fullName>
    </recommendedName>
</protein>
<gene>
    <name evidence="2" type="ORF">A2382_05055</name>
</gene>
<dbReference type="STRING" id="1802538.A2382_05055"/>
<sequence>MDIKTKVSVVIEDNGKVLLIKEWSNKRNGHFWNLVKGTYGDNENESLAECAIREAKEEAGIDITIKKLLSCYTYIDDVVGLQFNFLALPSEGATSKLTNKNEQKSRGEDIIEIKWITKEELSEINPDEFISKKIYKVIQDWINNTSYNFEILSKEVIK</sequence>
<evidence type="ECO:0000259" key="1">
    <source>
        <dbReference type="PROSITE" id="PS51462"/>
    </source>
</evidence>
<organism evidence="2 3">
    <name type="scientific">Candidatus Woesebacteria bacterium RIFOXYB1_FULL_38_16</name>
    <dbReference type="NCBI Taxonomy" id="1802538"/>
    <lineage>
        <taxon>Bacteria</taxon>
        <taxon>Candidatus Woeseibacteriota</taxon>
    </lineage>
</organism>
<dbReference type="EMBL" id="MGHY01000005">
    <property type="protein sequence ID" value="OGM80025.1"/>
    <property type="molecule type" value="Genomic_DNA"/>
</dbReference>
<dbReference type="Proteomes" id="UP000178999">
    <property type="component" value="Unassembled WGS sequence"/>
</dbReference>
<dbReference type="PROSITE" id="PS51462">
    <property type="entry name" value="NUDIX"/>
    <property type="match status" value="1"/>
</dbReference>
<dbReference type="AlphaFoldDB" id="A0A1F8CWW6"/>
<feature type="domain" description="Nudix hydrolase" evidence="1">
    <location>
        <begin position="2"/>
        <end position="139"/>
    </location>
</feature>
<accession>A0A1F8CWW6</accession>
<dbReference type="Pfam" id="PF00293">
    <property type="entry name" value="NUDIX"/>
    <property type="match status" value="1"/>
</dbReference>